<feature type="region of interest" description="Disordered" evidence="2">
    <location>
        <begin position="1"/>
        <end position="21"/>
    </location>
</feature>
<dbReference type="Pfam" id="PF13649">
    <property type="entry name" value="Methyltransf_25"/>
    <property type="match status" value="1"/>
</dbReference>
<dbReference type="RefSeq" id="WP_248358583.1">
    <property type="nucleotide sequence ID" value="NZ_AP025591.1"/>
</dbReference>
<evidence type="ECO:0000256" key="1">
    <source>
        <dbReference type="ARBA" id="ARBA00022679"/>
    </source>
</evidence>
<dbReference type="PANTHER" id="PTHR43861">
    <property type="entry name" value="TRANS-ACONITATE 2-METHYLTRANSFERASE-RELATED"/>
    <property type="match status" value="1"/>
</dbReference>
<keyword evidence="1" id="KW-0808">Transferase</keyword>
<dbReference type="Gene3D" id="3.40.50.150">
    <property type="entry name" value="Vaccinia Virus protein VP39"/>
    <property type="match status" value="1"/>
</dbReference>
<keyword evidence="5" id="KW-1185">Reference proteome</keyword>
<dbReference type="InterPro" id="IPR029063">
    <property type="entry name" value="SAM-dependent_MTases_sf"/>
</dbReference>
<protein>
    <submittedName>
        <fullName evidence="4">Methyltransferase type 11</fullName>
    </submittedName>
</protein>
<accession>A0ABM7WQN9</accession>
<reference evidence="5" key="1">
    <citation type="journal article" date="2022" name="Int. J. Syst. Evol. Microbiol.">
        <title>Anaeromyxobacter oryzae sp. nov., Anaeromyxobacter diazotrophicus sp. nov. and Anaeromyxobacter paludicola sp. nov., isolated from paddy soils.</title>
        <authorList>
            <person name="Itoh H."/>
            <person name="Xu Z."/>
            <person name="Mise K."/>
            <person name="Masuda Y."/>
            <person name="Ushijima N."/>
            <person name="Hayakawa C."/>
            <person name="Shiratori Y."/>
            <person name="Senoo K."/>
        </authorList>
    </citation>
    <scope>NUCLEOTIDE SEQUENCE [LARGE SCALE GENOMIC DNA]</scope>
    <source>
        <strain evidence="5">Red232</strain>
    </source>
</reference>
<dbReference type="EMBL" id="AP025591">
    <property type="protein sequence ID" value="BDG01774.1"/>
    <property type="molecule type" value="Genomic_DNA"/>
</dbReference>
<dbReference type="InterPro" id="IPR041698">
    <property type="entry name" value="Methyltransf_25"/>
</dbReference>
<proteinExistence type="predicted"/>
<dbReference type="Proteomes" id="UP001162891">
    <property type="component" value="Chromosome"/>
</dbReference>
<name>A0ABM7WQN9_9BACT</name>
<feature type="domain" description="Methyltransferase" evidence="3">
    <location>
        <begin position="62"/>
        <end position="156"/>
    </location>
</feature>
<feature type="compositionally biased region" description="Basic and acidic residues" evidence="2">
    <location>
        <begin position="10"/>
        <end position="21"/>
    </location>
</feature>
<evidence type="ECO:0000313" key="5">
    <source>
        <dbReference type="Proteomes" id="UP001162891"/>
    </source>
</evidence>
<evidence type="ECO:0000259" key="3">
    <source>
        <dbReference type="Pfam" id="PF13649"/>
    </source>
</evidence>
<dbReference type="GO" id="GO:0032259">
    <property type="term" value="P:methylation"/>
    <property type="evidence" value="ECO:0007669"/>
    <property type="project" value="UniProtKB-KW"/>
</dbReference>
<evidence type="ECO:0000256" key="2">
    <source>
        <dbReference type="SAM" id="MobiDB-lite"/>
    </source>
</evidence>
<sequence>MGGHRHHHDHGAGHDHGGFDRHRNPEDFAAYLAKLEGEDRAGWQKPDEVVAALGLAHGQVACDAGAGPGYFTLRLARAVGPSGRVLAIDVEPRMLALLEARARAAGVSNVTPILATDGAPIPPEPCHVVLVVNTFHHFPDGVATLRRLATRLAPGGRIVNVDFHPGSLPVGPPPELKISRDDFLAAAREAGLRLVDERTFLPYQYFLALAPR</sequence>
<keyword evidence="4" id="KW-0489">Methyltransferase</keyword>
<dbReference type="SUPFAM" id="SSF53335">
    <property type="entry name" value="S-adenosyl-L-methionine-dependent methyltransferases"/>
    <property type="match status" value="1"/>
</dbReference>
<organism evidence="4 5">
    <name type="scientific">Anaeromyxobacter oryzae</name>
    <dbReference type="NCBI Taxonomy" id="2918170"/>
    <lineage>
        <taxon>Bacteria</taxon>
        <taxon>Pseudomonadati</taxon>
        <taxon>Myxococcota</taxon>
        <taxon>Myxococcia</taxon>
        <taxon>Myxococcales</taxon>
        <taxon>Cystobacterineae</taxon>
        <taxon>Anaeromyxobacteraceae</taxon>
        <taxon>Anaeromyxobacter</taxon>
    </lineage>
</organism>
<gene>
    <name evidence="4" type="ORF">AMOR_07700</name>
</gene>
<evidence type="ECO:0000313" key="4">
    <source>
        <dbReference type="EMBL" id="BDG01774.1"/>
    </source>
</evidence>
<dbReference type="GO" id="GO:0008168">
    <property type="term" value="F:methyltransferase activity"/>
    <property type="evidence" value="ECO:0007669"/>
    <property type="project" value="UniProtKB-KW"/>
</dbReference>
<dbReference type="CDD" id="cd02440">
    <property type="entry name" value="AdoMet_MTases"/>
    <property type="match status" value="1"/>
</dbReference>